<dbReference type="OrthoDB" id="9760715at2"/>
<dbReference type="PROSITE" id="PS51192">
    <property type="entry name" value="HELICASE_ATP_BIND_1"/>
    <property type="match status" value="1"/>
</dbReference>
<gene>
    <name evidence="6" type="ORF">NCCP1664_28380</name>
</gene>
<dbReference type="InterPro" id="IPR007527">
    <property type="entry name" value="Znf_SWIM"/>
</dbReference>
<dbReference type="PROSITE" id="PS51194">
    <property type="entry name" value="HELICASE_CTER"/>
    <property type="match status" value="1"/>
</dbReference>
<organism evidence="6 7">
    <name type="scientific">Zafaria cholistanensis</name>
    <dbReference type="NCBI Taxonomy" id="1682741"/>
    <lineage>
        <taxon>Bacteria</taxon>
        <taxon>Bacillati</taxon>
        <taxon>Actinomycetota</taxon>
        <taxon>Actinomycetes</taxon>
        <taxon>Micrococcales</taxon>
        <taxon>Micrococcaceae</taxon>
        <taxon>Zafaria</taxon>
    </lineage>
</organism>
<dbReference type="GO" id="GO:0005524">
    <property type="term" value="F:ATP binding"/>
    <property type="evidence" value="ECO:0007669"/>
    <property type="project" value="InterPro"/>
</dbReference>
<dbReference type="AlphaFoldDB" id="A0A5A7NU63"/>
<keyword evidence="2" id="KW-0862">Zinc</keyword>
<name>A0A5A7NU63_9MICC</name>
<keyword evidence="6" id="KW-0547">Nucleotide-binding</keyword>
<evidence type="ECO:0000313" key="7">
    <source>
        <dbReference type="Proteomes" id="UP000325307"/>
    </source>
</evidence>
<evidence type="ECO:0000259" key="5">
    <source>
        <dbReference type="PROSITE" id="PS51194"/>
    </source>
</evidence>
<evidence type="ECO:0000256" key="1">
    <source>
        <dbReference type="ARBA" id="ARBA00022801"/>
    </source>
</evidence>
<dbReference type="SMART" id="SM00487">
    <property type="entry name" value="DEXDc"/>
    <property type="match status" value="1"/>
</dbReference>
<comment type="caution">
    <text evidence="6">The sequence shown here is derived from an EMBL/GenBank/DDBJ whole genome shotgun (WGS) entry which is preliminary data.</text>
</comment>
<dbReference type="SUPFAM" id="SSF52540">
    <property type="entry name" value="P-loop containing nucleoside triphosphate hydrolases"/>
    <property type="match status" value="2"/>
</dbReference>
<feature type="domain" description="Helicase C-terminal" evidence="5">
    <location>
        <begin position="936"/>
        <end position="1097"/>
    </location>
</feature>
<dbReference type="RefSeq" id="WP_149957930.1">
    <property type="nucleotide sequence ID" value="NZ_BKDJ01000021.1"/>
</dbReference>
<dbReference type="InterPro" id="IPR013663">
    <property type="entry name" value="Helicase_SWF/SNF/SWI_bac"/>
</dbReference>
<sequence>MAETAFPLIDAREILRVVGGAAFTRGKSYANAATIDGFGWDGTGQVLSGRVSGSSPEPYRTEVRLADKKGAWTIASTTCSCPVGSGCKHAAALLIYSNALHLQAKDVFFRDTAATAPAWQEALTGLLATAKPAARAHGADRLPPQQMALQFDLQDTTIQAHRQWAPGSGVGRQVAAAQRWRLGVRPMVRSGNGRWVRGNLRWNTISFKTYGLNLDAEQHRWFCQFVPLYRANGQLYFGEDNDWLFLDEFSSPLLWPLLQEAAALGIELTGTQPGLHIEVGATAGVSLAAVGSAQGLELAPTVAVDGTQLAVDADLPAGAIGNHGVYALDGGTLRLAPTGHQLDSAELELLRRRETVTVPASDVPVFLAKIYPRLGRRIAVASPDASVELPDILPPKLKLSVRFEADTAHLAWDFDYGPVSVEADTRDTAAEAALEQRALAVLAASPVLETQVLAPRTLHGLDTVDFVRRTLPVLESLEDVRVETAGERPVYRELTEAPELTVTTVESEQRDWFDLGLVISVGERRIPYADILRALSRGQTKLLMADRTYLSLEQPLFDKLRALVGEASQLHDKQHGLRITRYQASLWEELEALATHTEAPDSWTASVGSLLALAEAGPVPVPAGLNAQLRPYQRDGFAWLAMLWRNGLGGILADDMGLGKTLQTLALILHARDSWAEETAPSSQPGPFLVVAPTSVVSNWAAEAARFAPELRVAAVADTQAKAPQGLAALAAGNDIVVTSYTLFRLDAEAYQEIAWAGLIMDEAQFVKNKATKAHHAARDLNARFKLAITGTPMENNLMELWSIFAIVSPGLFPSAVKFGEQYQRPIEKQGAAESLERLRLRVRPFMLRRTKDAVVTDLPPKQEQVLHVELAPKHRRIYDTHLQRERQKILQLVEDIDKNRFTIFQSLTLLRMLSLDASLVDEEYAGVASAKLDVLFEQLEDVLAEGHRALVFSQFTSFLKKAAERLEAEGVEYAYLDGSTRKRGEVIEAFKSGKAPVFLISLKAGGFGLNLTEADYCFLLDPWWNPAAESQAVDRAHRIGQTRNVMVYRMVAKDTIEEKVVALQDAKRQLISSVMDEGEGFGSALTAEDIRDLLRD</sequence>
<evidence type="ECO:0000259" key="3">
    <source>
        <dbReference type="PROSITE" id="PS50966"/>
    </source>
</evidence>
<dbReference type="GO" id="GO:0008270">
    <property type="term" value="F:zinc ion binding"/>
    <property type="evidence" value="ECO:0007669"/>
    <property type="project" value="UniProtKB-KW"/>
</dbReference>
<proteinExistence type="predicted"/>
<reference evidence="6 7" key="1">
    <citation type="submission" date="2019-09" db="EMBL/GenBank/DDBJ databases">
        <title>Arthrobacter zafarii sp. nov., a moderately thermotolerant and halotolerant actinobacterium isolated from Cholistan desert soil of Pakistan.</title>
        <authorList>
            <person name="Amin A."/>
            <person name="Ahmed I."/>
            <person name="Khalid N."/>
            <person name="Schumann P."/>
            <person name="Busse H.J."/>
            <person name="Khan I.U."/>
            <person name="Li S."/>
            <person name="Li W.J."/>
        </authorList>
    </citation>
    <scope>NUCLEOTIDE SEQUENCE [LARGE SCALE GENOMIC DNA]</scope>
    <source>
        <strain evidence="6 7">NCCP-1664</strain>
    </source>
</reference>
<dbReference type="GO" id="GO:0016787">
    <property type="term" value="F:hydrolase activity"/>
    <property type="evidence" value="ECO:0007669"/>
    <property type="project" value="UniProtKB-KW"/>
</dbReference>
<dbReference type="Gene3D" id="3.40.50.10810">
    <property type="entry name" value="Tandem AAA-ATPase domain"/>
    <property type="match status" value="1"/>
</dbReference>
<keyword evidence="6" id="KW-0347">Helicase</keyword>
<keyword evidence="7" id="KW-1185">Reference proteome</keyword>
<keyword evidence="2" id="KW-0479">Metal-binding</keyword>
<dbReference type="Gene3D" id="3.40.50.300">
    <property type="entry name" value="P-loop containing nucleotide triphosphate hydrolases"/>
    <property type="match status" value="1"/>
</dbReference>
<dbReference type="InterPro" id="IPR038718">
    <property type="entry name" value="SNF2-like_sf"/>
</dbReference>
<feature type="domain" description="Helicase ATP-binding" evidence="4">
    <location>
        <begin position="641"/>
        <end position="811"/>
    </location>
</feature>
<dbReference type="InterPro" id="IPR001650">
    <property type="entry name" value="Helicase_C-like"/>
</dbReference>
<dbReference type="InterPro" id="IPR014001">
    <property type="entry name" value="Helicase_ATP-bd"/>
</dbReference>
<dbReference type="Pfam" id="PF00271">
    <property type="entry name" value="Helicase_C"/>
    <property type="match status" value="1"/>
</dbReference>
<dbReference type="GO" id="GO:0004386">
    <property type="term" value="F:helicase activity"/>
    <property type="evidence" value="ECO:0007669"/>
    <property type="project" value="UniProtKB-KW"/>
</dbReference>
<evidence type="ECO:0000256" key="2">
    <source>
        <dbReference type="PROSITE-ProRule" id="PRU00325"/>
    </source>
</evidence>
<dbReference type="InterPro" id="IPR049730">
    <property type="entry name" value="SNF2/RAD54-like_C"/>
</dbReference>
<dbReference type="EMBL" id="BKDJ01000021">
    <property type="protein sequence ID" value="GER24343.1"/>
    <property type="molecule type" value="Genomic_DNA"/>
</dbReference>
<dbReference type="SMART" id="SM00490">
    <property type="entry name" value="HELICc"/>
    <property type="match status" value="1"/>
</dbReference>
<evidence type="ECO:0000313" key="6">
    <source>
        <dbReference type="EMBL" id="GER24343.1"/>
    </source>
</evidence>
<dbReference type="Pfam" id="PF08455">
    <property type="entry name" value="SNF2_assoc"/>
    <property type="match status" value="1"/>
</dbReference>
<protein>
    <submittedName>
        <fullName evidence="6">DNA helicase</fullName>
    </submittedName>
</protein>
<keyword evidence="6" id="KW-0067">ATP-binding</keyword>
<dbReference type="InterPro" id="IPR000330">
    <property type="entry name" value="SNF2_N"/>
</dbReference>
<dbReference type="PANTHER" id="PTHR10799">
    <property type="entry name" value="SNF2/RAD54 HELICASE FAMILY"/>
    <property type="match status" value="1"/>
</dbReference>
<keyword evidence="2" id="KW-0863">Zinc-finger</keyword>
<evidence type="ECO:0000259" key="4">
    <source>
        <dbReference type="PROSITE" id="PS51192"/>
    </source>
</evidence>
<accession>A0A5A7NU63</accession>
<dbReference type="PROSITE" id="PS50966">
    <property type="entry name" value="ZF_SWIM"/>
    <property type="match status" value="1"/>
</dbReference>
<dbReference type="CDD" id="cd18012">
    <property type="entry name" value="DEXQc_arch_SWI2_SNF2"/>
    <property type="match status" value="1"/>
</dbReference>
<keyword evidence="1" id="KW-0378">Hydrolase</keyword>
<dbReference type="Proteomes" id="UP000325307">
    <property type="component" value="Unassembled WGS sequence"/>
</dbReference>
<dbReference type="Pfam" id="PF00176">
    <property type="entry name" value="SNF2-rel_dom"/>
    <property type="match status" value="1"/>
</dbReference>
<feature type="domain" description="SWIM-type" evidence="3">
    <location>
        <begin position="59"/>
        <end position="98"/>
    </location>
</feature>
<dbReference type="CDD" id="cd18793">
    <property type="entry name" value="SF2_C_SNF"/>
    <property type="match status" value="1"/>
</dbReference>
<dbReference type="InterPro" id="IPR027417">
    <property type="entry name" value="P-loop_NTPase"/>
</dbReference>
<dbReference type="Pfam" id="PF04434">
    <property type="entry name" value="SWIM"/>
    <property type="match status" value="1"/>
</dbReference>